<gene>
    <name evidence="2" type="ORF">GETHLI_01000</name>
</gene>
<sequence length="224" mass="24733">MRGAEAPHRGKCRTAAQPQRDRYPPGHAAHLQLVQENPRRRGPVDPGRALPRSAHGGLFHPWHVPRKREGALLDLPATGREGPALIRGRLSPGLDSERCGFCARDHCQNRFTSSSSDLGTRRKALPSSEAQESFMSRVADRLQVVFGNPEPQGPTPRPFTDRFTELRRRGHPLSVCSWCSRVRNEAGAWVSPERGLLEAGDVPLTHGVCPECARAHFPRRSSAA</sequence>
<dbReference type="EMBL" id="BSDE01000001">
    <property type="protein sequence ID" value="GLH71598.1"/>
    <property type="molecule type" value="Genomic_DNA"/>
</dbReference>
<keyword evidence="3" id="KW-1185">Reference proteome</keyword>
<protein>
    <submittedName>
        <fullName evidence="2">Uncharacterized protein</fullName>
    </submittedName>
</protein>
<organism evidence="2 3">
    <name type="scientific">Geothrix limicola</name>
    <dbReference type="NCBI Taxonomy" id="2927978"/>
    <lineage>
        <taxon>Bacteria</taxon>
        <taxon>Pseudomonadati</taxon>
        <taxon>Acidobacteriota</taxon>
        <taxon>Holophagae</taxon>
        <taxon>Holophagales</taxon>
        <taxon>Holophagaceae</taxon>
        <taxon>Geothrix</taxon>
    </lineage>
</organism>
<accession>A0ABQ5QAI2</accession>
<proteinExistence type="predicted"/>
<evidence type="ECO:0000313" key="2">
    <source>
        <dbReference type="EMBL" id="GLH71598.1"/>
    </source>
</evidence>
<name>A0ABQ5QAI2_9BACT</name>
<evidence type="ECO:0000313" key="3">
    <source>
        <dbReference type="Proteomes" id="UP001165069"/>
    </source>
</evidence>
<dbReference type="Proteomes" id="UP001165069">
    <property type="component" value="Unassembled WGS sequence"/>
</dbReference>
<comment type="caution">
    <text evidence="2">The sequence shown here is derived from an EMBL/GenBank/DDBJ whole genome shotgun (WGS) entry which is preliminary data.</text>
</comment>
<feature type="region of interest" description="Disordered" evidence="1">
    <location>
        <begin position="1"/>
        <end position="62"/>
    </location>
</feature>
<reference evidence="2 3" key="1">
    <citation type="journal article" date="2023" name="Antonie Van Leeuwenhoek">
        <title>Mesoterricola silvestris gen. nov., sp. nov., Mesoterricola sediminis sp. nov., Geothrix oryzae sp. nov., Geothrix edaphica sp. nov., Geothrix rubra sp. nov., and Geothrix limicola sp. nov., six novel members of Acidobacteriota isolated from soils.</title>
        <authorList>
            <person name="Itoh H."/>
            <person name="Sugisawa Y."/>
            <person name="Mise K."/>
            <person name="Xu Z."/>
            <person name="Kuniyasu M."/>
            <person name="Ushijima N."/>
            <person name="Kawano K."/>
            <person name="Kobayashi E."/>
            <person name="Shiratori Y."/>
            <person name="Masuda Y."/>
            <person name="Senoo K."/>
        </authorList>
    </citation>
    <scope>NUCLEOTIDE SEQUENCE [LARGE SCALE GENOMIC DNA]</scope>
    <source>
        <strain evidence="2 3">Red804</strain>
    </source>
</reference>
<evidence type="ECO:0000256" key="1">
    <source>
        <dbReference type="SAM" id="MobiDB-lite"/>
    </source>
</evidence>